<evidence type="ECO:0000256" key="2">
    <source>
        <dbReference type="SAM" id="Phobius"/>
    </source>
</evidence>
<dbReference type="InterPro" id="IPR052786">
    <property type="entry name" value="Spore_wall_assembly"/>
</dbReference>
<keyword evidence="4" id="KW-1185">Reference proteome</keyword>
<organism evidence="3 4">
    <name type="scientific">Spizellomyces punctatus (strain DAOM BR117)</name>
    <dbReference type="NCBI Taxonomy" id="645134"/>
    <lineage>
        <taxon>Eukaryota</taxon>
        <taxon>Fungi</taxon>
        <taxon>Fungi incertae sedis</taxon>
        <taxon>Chytridiomycota</taxon>
        <taxon>Chytridiomycota incertae sedis</taxon>
        <taxon>Chytridiomycetes</taxon>
        <taxon>Spizellomycetales</taxon>
        <taxon>Spizellomycetaceae</taxon>
        <taxon>Spizellomyces</taxon>
    </lineage>
</organism>
<dbReference type="RefSeq" id="XP_016611208.1">
    <property type="nucleotide sequence ID" value="XM_016750521.1"/>
</dbReference>
<name>A0A0L0HQS3_SPIPD</name>
<feature type="transmembrane region" description="Helical" evidence="2">
    <location>
        <begin position="73"/>
        <end position="101"/>
    </location>
</feature>
<keyword evidence="2" id="KW-0812">Transmembrane</keyword>
<proteinExistence type="predicted"/>
<dbReference type="GeneID" id="27685830"/>
<accession>A0A0L0HQS3</accession>
<dbReference type="OMA" id="AMDLHDR"/>
<dbReference type="STRING" id="645134.A0A0L0HQS3"/>
<feature type="region of interest" description="Disordered" evidence="1">
    <location>
        <begin position="269"/>
        <end position="299"/>
    </location>
</feature>
<reference evidence="3 4" key="1">
    <citation type="submission" date="2009-08" db="EMBL/GenBank/DDBJ databases">
        <title>The Genome Sequence of Spizellomyces punctatus strain DAOM BR117.</title>
        <authorList>
            <consortium name="The Broad Institute Genome Sequencing Platform"/>
            <person name="Russ C."/>
            <person name="Cuomo C."/>
            <person name="Shea T."/>
            <person name="Young S.K."/>
            <person name="Zeng Q."/>
            <person name="Koehrsen M."/>
            <person name="Haas B."/>
            <person name="Borodovsky M."/>
            <person name="Guigo R."/>
            <person name="Alvarado L."/>
            <person name="Berlin A."/>
            <person name="Bochicchio J."/>
            <person name="Borenstein D."/>
            <person name="Chapman S."/>
            <person name="Chen Z."/>
            <person name="Engels R."/>
            <person name="Freedman E."/>
            <person name="Gellesch M."/>
            <person name="Goldberg J."/>
            <person name="Griggs A."/>
            <person name="Gujja S."/>
            <person name="Heiman D."/>
            <person name="Hepburn T."/>
            <person name="Howarth C."/>
            <person name="Jen D."/>
            <person name="Larson L."/>
            <person name="Lewis B."/>
            <person name="Mehta T."/>
            <person name="Park D."/>
            <person name="Pearson M."/>
            <person name="Roberts A."/>
            <person name="Saif S."/>
            <person name="Shenoy N."/>
            <person name="Sisk P."/>
            <person name="Stolte C."/>
            <person name="Sykes S."/>
            <person name="Thomson T."/>
            <person name="Walk T."/>
            <person name="White J."/>
            <person name="Yandava C."/>
            <person name="Burger G."/>
            <person name="Gray M.W."/>
            <person name="Holland P.W.H."/>
            <person name="King N."/>
            <person name="Lang F.B.F."/>
            <person name="Roger A.J."/>
            <person name="Ruiz-Trillo I."/>
            <person name="Lander E."/>
            <person name="Nusbaum C."/>
        </authorList>
    </citation>
    <scope>NUCLEOTIDE SEQUENCE [LARGE SCALE GENOMIC DNA]</scope>
    <source>
        <strain evidence="3 4">DAOM BR117</strain>
    </source>
</reference>
<dbReference type="AlphaFoldDB" id="A0A0L0HQS3"/>
<dbReference type="VEuPathDB" id="FungiDB:SPPG_02230"/>
<dbReference type="Proteomes" id="UP000053201">
    <property type="component" value="Unassembled WGS sequence"/>
</dbReference>
<keyword evidence="2" id="KW-0472">Membrane</keyword>
<dbReference type="PANTHER" id="PTHR34292:SF2">
    <property type="entry name" value="OUTER SPORE WALL PROTEIN LDS1"/>
    <property type="match status" value="1"/>
</dbReference>
<dbReference type="EMBL" id="KQ257452">
    <property type="protein sequence ID" value="KND03169.1"/>
    <property type="molecule type" value="Genomic_DNA"/>
</dbReference>
<keyword evidence="2" id="KW-1133">Transmembrane helix</keyword>
<dbReference type="OrthoDB" id="10012223at2759"/>
<dbReference type="PANTHER" id="PTHR34292">
    <property type="entry name" value="OUTER SPORE WALL PROTEIN LDS1"/>
    <property type="match status" value="1"/>
</dbReference>
<protein>
    <submittedName>
        <fullName evidence="3">Uncharacterized protein</fullName>
    </submittedName>
</protein>
<dbReference type="eggNOG" id="ENOG502QVX4">
    <property type="taxonomic scope" value="Eukaryota"/>
</dbReference>
<feature type="transmembrane region" description="Helical" evidence="2">
    <location>
        <begin position="32"/>
        <end position="52"/>
    </location>
</feature>
<gene>
    <name evidence="3" type="ORF">SPPG_02230</name>
</gene>
<evidence type="ECO:0000256" key="1">
    <source>
        <dbReference type="SAM" id="MobiDB-lite"/>
    </source>
</evidence>
<evidence type="ECO:0000313" key="4">
    <source>
        <dbReference type="Proteomes" id="UP000053201"/>
    </source>
</evidence>
<evidence type="ECO:0000313" key="3">
    <source>
        <dbReference type="EMBL" id="KND03169.1"/>
    </source>
</evidence>
<dbReference type="InParanoid" id="A0A0L0HQS3"/>
<sequence length="299" mass="32519">MPEPIPAAGYPFAGMLYTVTNFKDLAAPVGKSLSVVLGISIATIVPLLFMTFNQQSKLVARFLRSIDPRLGALSVLGVRLATWIALLLCMGEASLAVWVVLGNRLEATRAGLFDEVLLRHAHVDIGPFVEDPAHTLPAHQENKQQKTLRDLAQLATHRSNVTDIVRRPARAAVGFALEFVPVVGPLAYAYLEGERTAIEAHHRLFKLKNMSPDERAKWILARRNDYSQFGFVAAALETVPLLGSITKFTNAVGAALWAADMERRQATVRASAGIGGERHGKKTGKAIPGRAGNKKPFTQ</sequence>